<gene>
    <name evidence="1" type="ORF">TVAG_182400</name>
</gene>
<dbReference type="VEuPathDB" id="TrichDB:TVAGG3_0528670"/>
<dbReference type="InParanoid" id="A2D8X8"/>
<reference evidence="1" key="1">
    <citation type="submission" date="2006-10" db="EMBL/GenBank/DDBJ databases">
        <authorList>
            <person name="Amadeo P."/>
            <person name="Zhao Q."/>
            <person name="Wortman J."/>
            <person name="Fraser-Liggett C."/>
            <person name="Carlton J."/>
        </authorList>
    </citation>
    <scope>NUCLEOTIDE SEQUENCE</scope>
    <source>
        <strain evidence="1">G3</strain>
    </source>
</reference>
<dbReference type="EMBL" id="DS113180">
    <property type="protein sequence ID" value="EAY23004.1"/>
    <property type="molecule type" value="Genomic_DNA"/>
</dbReference>
<proteinExistence type="predicted"/>
<evidence type="ECO:0000313" key="1">
    <source>
        <dbReference type="EMBL" id="EAY23004.1"/>
    </source>
</evidence>
<organism evidence="1 2">
    <name type="scientific">Trichomonas vaginalis (strain ATCC PRA-98 / G3)</name>
    <dbReference type="NCBI Taxonomy" id="412133"/>
    <lineage>
        <taxon>Eukaryota</taxon>
        <taxon>Metamonada</taxon>
        <taxon>Parabasalia</taxon>
        <taxon>Trichomonadida</taxon>
        <taxon>Trichomonadidae</taxon>
        <taxon>Trichomonas</taxon>
    </lineage>
</organism>
<dbReference type="RefSeq" id="XP_001583990.1">
    <property type="nucleotide sequence ID" value="XM_001583940.1"/>
</dbReference>
<dbReference type="Proteomes" id="UP000001542">
    <property type="component" value="Unassembled WGS sequence"/>
</dbReference>
<dbReference type="KEGG" id="tva:5468544"/>
<sequence length="137" mass="15688">MQASSVLRGTPNLINRAYPKDYFLTNNIQNSWIEWKLKPGFTIIPTEYIVRSAPIFPIYDCFLRSWKIEGTTNKGETKTLHEVNNSPIEPGNIKKFDIKTNDLFVSFKLIQTGTNCSNNYKLMCDTFDFSGLILPNA</sequence>
<name>A2D8X8_TRIV3</name>
<dbReference type="VEuPathDB" id="TrichDB:TVAG_182400"/>
<protein>
    <submittedName>
        <fullName evidence="1">Uncharacterized protein</fullName>
    </submittedName>
</protein>
<keyword evidence="2" id="KW-1185">Reference proteome</keyword>
<dbReference type="SMR" id="A2D8X8"/>
<accession>A2D8X8</accession>
<evidence type="ECO:0000313" key="2">
    <source>
        <dbReference type="Proteomes" id="UP000001542"/>
    </source>
</evidence>
<reference evidence="1" key="2">
    <citation type="journal article" date="2007" name="Science">
        <title>Draft genome sequence of the sexually transmitted pathogen Trichomonas vaginalis.</title>
        <authorList>
            <person name="Carlton J.M."/>
            <person name="Hirt R.P."/>
            <person name="Silva J.C."/>
            <person name="Delcher A.L."/>
            <person name="Schatz M."/>
            <person name="Zhao Q."/>
            <person name="Wortman J.R."/>
            <person name="Bidwell S.L."/>
            <person name="Alsmark U.C.M."/>
            <person name="Besteiro S."/>
            <person name="Sicheritz-Ponten T."/>
            <person name="Noel C.J."/>
            <person name="Dacks J.B."/>
            <person name="Foster P.G."/>
            <person name="Simillion C."/>
            <person name="Van de Peer Y."/>
            <person name="Miranda-Saavedra D."/>
            <person name="Barton G.J."/>
            <person name="Westrop G.D."/>
            <person name="Mueller S."/>
            <person name="Dessi D."/>
            <person name="Fiori P.L."/>
            <person name="Ren Q."/>
            <person name="Paulsen I."/>
            <person name="Zhang H."/>
            <person name="Bastida-Corcuera F.D."/>
            <person name="Simoes-Barbosa A."/>
            <person name="Brown M.T."/>
            <person name="Hayes R.D."/>
            <person name="Mukherjee M."/>
            <person name="Okumura C.Y."/>
            <person name="Schneider R."/>
            <person name="Smith A.J."/>
            <person name="Vanacova S."/>
            <person name="Villalvazo M."/>
            <person name="Haas B.J."/>
            <person name="Pertea M."/>
            <person name="Feldblyum T.V."/>
            <person name="Utterback T.R."/>
            <person name="Shu C.L."/>
            <person name="Osoegawa K."/>
            <person name="de Jong P.J."/>
            <person name="Hrdy I."/>
            <person name="Horvathova L."/>
            <person name="Zubacova Z."/>
            <person name="Dolezal P."/>
            <person name="Malik S.B."/>
            <person name="Logsdon J.M. Jr."/>
            <person name="Henze K."/>
            <person name="Gupta A."/>
            <person name="Wang C.C."/>
            <person name="Dunne R.L."/>
            <person name="Upcroft J.A."/>
            <person name="Upcroft P."/>
            <person name="White O."/>
            <person name="Salzberg S.L."/>
            <person name="Tang P."/>
            <person name="Chiu C.-H."/>
            <person name="Lee Y.-S."/>
            <person name="Embley T.M."/>
            <person name="Coombs G.H."/>
            <person name="Mottram J.C."/>
            <person name="Tachezy J."/>
            <person name="Fraser-Liggett C.M."/>
            <person name="Johnson P.J."/>
        </authorList>
    </citation>
    <scope>NUCLEOTIDE SEQUENCE [LARGE SCALE GENOMIC DNA]</scope>
    <source>
        <strain evidence="1">G3</strain>
    </source>
</reference>
<dbReference type="AlphaFoldDB" id="A2D8X8"/>